<dbReference type="Proteomes" id="UP000235330">
    <property type="component" value="Unassembled WGS sequence"/>
</dbReference>
<reference evidence="3" key="1">
    <citation type="submission" date="2016-07" db="EMBL/GenBank/DDBJ databases">
        <title>Nontailed viruses are major unrecognized killers of bacteria in the ocean.</title>
        <authorList>
            <person name="Kauffman K."/>
            <person name="Hussain F."/>
            <person name="Yang J."/>
            <person name="Arevalo P."/>
            <person name="Brown J."/>
            <person name="Cutler M."/>
            <person name="Kelly L."/>
            <person name="Polz M.F."/>
        </authorList>
    </citation>
    <scope>NUCLEOTIDE SEQUENCE [LARGE SCALE GENOMIC DNA]</scope>
    <source>
        <strain evidence="3">10N.261.55.E11</strain>
    </source>
</reference>
<gene>
    <name evidence="2" type="ORF">BCU17_02105</name>
</gene>
<accession>A0A2N7FH26</accession>
<dbReference type="AlphaFoldDB" id="A0A2N7FH26"/>
<name>A0A2N7FH26_VIBSP</name>
<proteinExistence type="predicted"/>
<sequence>MKLKTAVLLAAAFFNQMTIAQTDEALSTDSLFNQTSVKAVIDMAFRTKSERYTEFATLFNLCQKLPKNPQCGEKYEAKRTSYEVAKANHDVLLMTNNPQFIALMMPPSNYDEVVTALKTLGYLKKNQGNVEYAQTLDALNQWLVLHNFSKTEDIYLMHALLVRAEELSQQLQIERHSV</sequence>
<feature type="chain" id="PRO_5014918308" evidence="1">
    <location>
        <begin position="21"/>
        <end position="178"/>
    </location>
</feature>
<evidence type="ECO:0000256" key="1">
    <source>
        <dbReference type="SAM" id="SignalP"/>
    </source>
</evidence>
<comment type="caution">
    <text evidence="2">The sequence shown here is derived from an EMBL/GenBank/DDBJ whole genome shotgun (WGS) entry which is preliminary data.</text>
</comment>
<organism evidence="2 3">
    <name type="scientific">Vibrio splendidus</name>
    <dbReference type="NCBI Taxonomy" id="29497"/>
    <lineage>
        <taxon>Bacteria</taxon>
        <taxon>Pseudomonadati</taxon>
        <taxon>Pseudomonadota</taxon>
        <taxon>Gammaproteobacteria</taxon>
        <taxon>Vibrionales</taxon>
        <taxon>Vibrionaceae</taxon>
        <taxon>Vibrio</taxon>
    </lineage>
</organism>
<evidence type="ECO:0000313" key="2">
    <source>
        <dbReference type="EMBL" id="PMJ68594.1"/>
    </source>
</evidence>
<feature type="signal peptide" evidence="1">
    <location>
        <begin position="1"/>
        <end position="20"/>
    </location>
</feature>
<evidence type="ECO:0000313" key="3">
    <source>
        <dbReference type="Proteomes" id="UP000235330"/>
    </source>
</evidence>
<dbReference type="EMBL" id="MCWU01000013">
    <property type="protein sequence ID" value="PMJ68594.1"/>
    <property type="molecule type" value="Genomic_DNA"/>
</dbReference>
<keyword evidence="1" id="KW-0732">Signal</keyword>
<dbReference type="RefSeq" id="WP_102515867.1">
    <property type="nucleotide sequence ID" value="NZ_CAWNSM010000013.1"/>
</dbReference>
<protein>
    <submittedName>
        <fullName evidence="2">Uncharacterized protein</fullName>
    </submittedName>
</protein>